<accession>A0A261RID9</accession>
<dbReference type="PROSITE" id="PS00843">
    <property type="entry name" value="DALA_DALA_LIGASE_1"/>
    <property type="match status" value="1"/>
</dbReference>
<keyword evidence="11 19" id="KW-0460">Magnesium</keyword>
<dbReference type="EMBL" id="NEVK01000003">
    <property type="protein sequence ID" value="OZI24390.1"/>
    <property type="molecule type" value="Genomic_DNA"/>
</dbReference>
<dbReference type="AlphaFoldDB" id="A0A261RID9"/>
<evidence type="ECO:0000256" key="18">
    <source>
        <dbReference type="PIRSR" id="PIRSR039102-1"/>
    </source>
</evidence>
<dbReference type="FunFam" id="3.40.50.20:FF:000013">
    <property type="entry name" value="D-alanine--D-alanine ligase"/>
    <property type="match status" value="1"/>
</dbReference>
<feature type="active site" evidence="18">
    <location>
        <position position="156"/>
    </location>
</feature>
<keyword evidence="23" id="KW-1185">Reference proteome</keyword>
<dbReference type="InterPro" id="IPR011127">
    <property type="entry name" value="Dala_Dala_lig_N"/>
</dbReference>
<keyword evidence="9 20" id="KW-0547">Nucleotide-binding</keyword>
<comment type="cofactor">
    <cofactor evidence="19">
        <name>Mg(2+)</name>
        <dbReference type="ChEBI" id="CHEBI:18420"/>
    </cofactor>
    <cofactor evidence="19">
        <name>Mn(2+)</name>
        <dbReference type="ChEBI" id="CHEBI:29035"/>
    </cofactor>
    <text evidence="19">Binds 2 magnesium or manganese ions per subunit.</text>
</comment>
<feature type="domain" description="ATP-grasp" evidence="21">
    <location>
        <begin position="114"/>
        <end position="313"/>
    </location>
</feature>
<dbReference type="NCBIfam" id="TIGR01205">
    <property type="entry name" value="D_ala_D_alaTIGR"/>
    <property type="match status" value="1"/>
</dbReference>
<keyword evidence="15 17" id="KW-0961">Cell wall biogenesis/degradation</keyword>
<comment type="function">
    <text evidence="2 17">Cell wall formation.</text>
</comment>
<evidence type="ECO:0000256" key="6">
    <source>
        <dbReference type="ARBA" id="ARBA00022490"/>
    </source>
</evidence>
<keyword evidence="7 17" id="KW-0436">Ligase</keyword>
<evidence type="ECO:0000256" key="5">
    <source>
        <dbReference type="ARBA" id="ARBA00012216"/>
    </source>
</evidence>
<feature type="binding site" evidence="19">
    <location>
        <position position="280"/>
    </location>
    <ligand>
        <name>Mg(2+)</name>
        <dbReference type="ChEBI" id="CHEBI:18420"/>
        <label>1</label>
    </ligand>
</feature>
<dbReference type="PROSITE" id="PS50975">
    <property type="entry name" value="ATP_GRASP"/>
    <property type="match status" value="1"/>
</dbReference>
<dbReference type="Gene3D" id="3.30.470.20">
    <property type="entry name" value="ATP-grasp fold, B domain"/>
    <property type="match status" value="1"/>
</dbReference>
<dbReference type="Gene3D" id="3.40.50.20">
    <property type="match status" value="1"/>
</dbReference>
<dbReference type="InterPro" id="IPR011761">
    <property type="entry name" value="ATP-grasp"/>
</dbReference>
<dbReference type="PANTHER" id="PTHR23132:SF23">
    <property type="entry name" value="D-ALANINE--D-ALANINE LIGASE B"/>
    <property type="match status" value="1"/>
</dbReference>
<keyword evidence="12 17" id="KW-0133">Cell shape</keyword>
<keyword evidence="10 20" id="KW-0067">ATP-binding</keyword>
<comment type="catalytic activity">
    <reaction evidence="16 17">
        <text>2 D-alanine + ATP = D-alanyl-D-alanine + ADP + phosphate + H(+)</text>
        <dbReference type="Rhea" id="RHEA:11224"/>
        <dbReference type="ChEBI" id="CHEBI:15378"/>
        <dbReference type="ChEBI" id="CHEBI:30616"/>
        <dbReference type="ChEBI" id="CHEBI:43474"/>
        <dbReference type="ChEBI" id="CHEBI:57416"/>
        <dbReference type="ChEBI" id="CHEBI:57822"/>
        <dbReference type="ChEBI" id="CHEBI:456216"/>
        <dbReference type="EC" id="6.3.2.4"/>
    </reaction>
</comment>
<dbReference type="PIRSF" id="PIRSF039102">
    <property type="entry name" value="Ddl/VanB"/>
    <property type="match status" value="1"/>
</dbReference>
<dbReference type="GO" id="GO:0046872">
    <property type="term" value="F:metal ion binding"/>
    <property type="evidence" value="ECO:0007669"/>
    <property type="project" value="UniProtKB-KW"/>
</dbReference>
<dbReference type="PROSITE" id="PS00844">
    <property type="entry name" value="DALA_DALA_LIGASE_2"/>
    <property type="match status" value="1"/>
</dbReference>
<dbReference type="InterPro" id="IPR011095">
    <property type="entry name" value="Dala_Dala_lig_C"/>
</dbReference>
<feature type="binding site" evidence="19">
    <location>
        <position position="267"/>
    </location>
    <ligand>
        <name>Mg(2+)</name>
        <dbReference type="ChEBI" id="CHEBI:18420"/>
        <label>1</label>
    </ligand>
</feature>
<dbReference type="OrthoDB" id="9813261at2"/>
<dbReference type="GO" id="GO:0008360">
    <property type="term" value="P:regulation of cell shape"/>
    <property type="evidence" value="ECO:0007669"/>
    <property type="project" value="UniProtKB-KW"/>
</dbReference>
<keyword evidence="14 19" id="KW-0464">Manganese</keyword>
<dbReference type="PANTHER" id="PTHR23132">
    <property type="entry name" value="D-ALANINE--D-ALANINE LIGASE"/>
    <property type="match status" value="1"/>
</dbReference>
<protein>
    <recommendedName>
        <fullName evidence="5 17">D-alanine--D-alanine ligase</fullName>
        <ecNumber evidence="5 17">6.3.2.4</ecNumber>
    </recommendedName>
    <alternativeName>
        <fullName evidence="17">D-Ala-D-Ala ligase</fullName>
    </alternativeName>
    <alternativeName>
        <fullName evidence="17">D-alanylalanine synthetase</fullName>
    </alternativeName>
</protein>
<evidence type="ECO:0000256" key="9">
    <source>
        <dbReference type="ARBA" id="ARBA00022741"/>
    </source>
</evidence>
<proteinExistence type="inferred from homology"/>
<evidence type="ECO:0000256" key="20">
    <source>
        <dbReference type="PROSITE-ProRule" id="PRU00409"/>
    </source>
</evidence>
<evidence type="ECO:0000256" key="4">
    <source>
        <dbReference type="ARBA" id="ARBA00010871"/>
    </source>
</evidence>
<evidence type="ECO:0000256" key="13">
    <source>
        <dbReference type="ARBA" id="ARBA00022984"/>
    </source>
</evidence>
<evidence type="ECO:0000313" key="22">
    <source>
        <dbReference type="EMBL" id="OZI24390.1"/>
    </source>
</evidence>
<evidence type="ECO:0000256" key="2">
    <source>
        <dbReference type="ARBA" id="ARBA00003921"/>
    </source>
</evidence>
<evidence type="ECO:0000256" key="3">
    <source>
        <dbReference type="ARBA" id="ARBA00004496"/>
    </source>
</evidence>
<gene>
    <name evidence="17" type="primary">ddl</name>
    <name evidence="22" type="ORF">CAL19_02400</name>
</gene>
<comment type="subcellular location">
    <subcellularLocation>
        <location evidence="3 17">Cytoplasm</location>
    </subcellularLocation>
</comment>
<dbReference type="RefSeq" id="WP_094795931.1">
    <property type="nucleotide sequence ID" value="NZ_NEVI01000003.1"/>
</dbReference>
<feature type="binding site" evidence="19">
    <location>
        <position position="282"/>
    </location>
    <ligand>
        <name>Mg(2+)</name>
        <dbReference type="ChEBI" id="CHEBI:18420"/>
        <label>2</label>
    </ligand>
</feature>
<dbReference type="GO" id="GO:0008716">
    <property type="term" value="F:D-alanine-D-alanine ligase activity"/>
    <property type="evidence" value="ECO:0007669"/>
    <property type="project" value="UniProtKB-UniRule"/>
</dbReference>
<comment type="pathway">
    <text evidence="17">Cell wall biogenesis; peptidoglycan biosynthesis.</text>
</comment>
<dbReference type="Pfam" id="PF07478">
    <property type="entry name" value="Dala_Dala_lig_C"/>
    <property type="match status" value="1"/>
</dbReference>
<sequence>MNQKPPTRNIDVQALGKVGVLYGGRSAEREVSLMSGAGVHQALCSAGVDAHLFDTGERSLAELAAAGFDRVFIALHGRYGEDGTLQGALELLGLPYTGSGPMASSLAMDKTMTKRVWLQHGLTTPAFELLDAGSELRTVPDRLGLPLILKPPHEGSTVGITKVVGYSDMQDGYAQAAKFDDRVLAEQFIAGRELTVAVLGTGRSARALPVIEIVAPGGNYDYEHKYFSDDTQYFCPADLPDAVASRVAELAVDAYRALDCAGWGRIDMMLDANHQPWLLEANTSPGMTSHSLVPMAAKAVGMSYAELCVSIVAEAACKVRSPARNS</sequence>
<comment type="similarity">
    <text evidence="4 17">Belongs to the D-alanine--D-alanine ligase family.</text>
</comment>
<evidence type="ECO:0000256" key="16">
    <source>
        <dbReference type="ARBA" id="ARBA00047614"/>
    </source>
</evidence>
<evidence type="ECO:0000256" key="7">
    <source>
        <dbReference type="ARBA" id="ARBA00022598"/>
    </source>
</evidence>
<dbReference type="GO" id="GO:0071555">
    <property type="term" value="P:cell wall organization"/>
    <property type="evidence" value="ECO:0007669"/>
    <property type="project" value="UniProtKB-KW"/>
</dbReference>
<comment type="caution">
    <text evidence="22">The sequence shown here is derived from an EMBL/GenBank/DDBJ whole genome shotgun (WGS) entry which is preliminary data.</text>
</comment>
<feature type="binding site" evidence="19">
    <location>
        <position position="280"/>
    </location>
    <ligand>
        <name>Mg(2+)</name>
        <dbReference type="ChEBI" id="CHEBI:18420"/>
        <label>2</label>
    </ligand>
</feature>
<dbReference type="NCBIfam" id="NF002378">
    <property type="entry name" value="PRK01372.1"/>
    <property type="match status" value="1"/>
</dbReference>
<organism evidence="22 23">
    <name type="scientific">Bordetella genomosp. 7</name>
    <dbReference type="NCBI Taxonomy" id="1416805"/>
    <lineage>
        <taxon>Bacteria</taxon>
        <taxon>Pseudomonadati</taxon>
        <taxon>Pseudomonadota</taxon>
        <taxon>Betaproteobacteria</taxon>
        <taxon>Burkholderiales</taxon>
        <taxon>Alcaligenaceae</taxon>
        <taxon>Bordetella</taxon>
    </lineage>
</organism>
<dbReference type="Proteomes" id="UP000216947">
    <property type="component" value="Unassembled WGS sequence"/>
</dbReference>
<dbReference type="UniPathway" id="UPA00219"/>
<keyword evidence="6 17" id="KW-0963">Cytoplasm</keyword>
<evidence type="ECO:0000256" key="17">
    <source>
        <dbReference type="HAMAP-Rule" id="MF_00047"/>
    </source>
</evidence>
<dbReference type="InterPro" id="IPR016185">
    <property type="entry name" value="PreATP-grasp_dom_sf"/>
</dbReference>
<evidence type="ECO:0000256" key="12">
    <source>
        <dbReference type="ARBA" id="ARBA00022960"/>
    </source>
</evidence>
<dbReference type="InterPro" id="IPR000291">
    <property type="entry name" value="D-Ala_lig_Van_CS"/>
</dbReference>
<evidence type="ECO:0000256" key="14">
    <source>
        <dbReference type="ARBA" id="ARBA00023211"/>
    </source>
</evidence>
<dbReference type="FunFam" id="3.30.470.20:FF:000008">
    <property type="entry name" value="D-alanine--D-alanine ligase"/>
    <property type="match status" value="1"/>
</dbReference>
<evidence type="ECO:0000256" key="1">
    <source>
        <dbReference type="ARBA" id="ARBA00001936"/>
    </source>
</evidence>
<dbReference type="SUPFAM" id="SSF52440">
    <property type="entry name" value="PreATP-grasp domain"/>
    <property type="match status" value="1"/>
</dbReference>
<dbReference type="GO" id="GO:0009252">
    <property type="term" value="P:peptidoglycan biosynthetic process"/>
    <property type="evidence" value="ECO:0007669"/>
    <property type="project" value="UniProtKB-UniRule"/>
</dbReference>
<feature type="active site" evidence="18">
    <location>
        <position position="291"/>
    </location>
</feature>
<dbReference type="EC" id="6.3.2.4" evidence="5 17"/>
<keyword evidence="13 17" id="KW-0573">Peptidoglycan synthesis</keyword>
<evidence type="ECO:0000313" key="23">
    <source>
        <dbReference type="Proteomes" id="UP000216947"/>
    </source>
</evidence>
<name>A0A261RID9_9BORD</name>
<evidence type="ECO:0000259" key="21">
    <source>
        <dbReference type="PROSITE" id="PS50975"/>
    </source>
</evidence>
<dbReference type="InterPro" id="IPR005905">
    <property type="entry name" value="D_ala_D_ala"/>
</dbReference>
<reference evidence="23" key="1">
    <citation type="submission" date="2017-05" db="EMBL/GenBank/DDBJ databases">
        <title>Complete and WGS of Bordetella genogroups.</title>
        <authorList>
            <person name="Spilker T."/>
            <person name="Lipuma J."/>
        </authorList>
    </citation>
    <scope>NUCLEOTIDE SEQUENCE [LARGE SCALE GENOMIC DNA]</scope>
    <source>
        <strain evidence="23">AU18089</strain>
    </source>
</reference>
<evidence type="ECO:0000256" key="19">
    <source>
        <dbReference type="PIRSR" id="PIRSR039102-3"/>
    </source>
</evidence>
<feature type="active site" evidence="18">
    <location>
        <position position="28"/>
    </location>
</feature>
<dbReference type="GO" id="GO:0005829">
    <property type="term" value="C:cytosol"/>
    <property type="evidence" value="ECO:0007669"/>
    <property type="project" value="TreeGrafter"/>
</dbReference>
<keyword evidence="8 19" id="KW-0479">Metal-binding</keyword>
<dbReference type="SUPFAM" id="SSF56059">
    <property type="entry name" value="Glutathione synthetase ATP-binding domain-like"/>
    <property type="match status" value="1"/>
</dbReference>
<evidence type="ECO:0000256" key="10">
    <source>
        <dbReference type="ARBA" id="ARBA00022840"/>
    </source>
</evidence>
<dbReference type="InterPro" id="IPR013815">
    <property type="entry name" value="ATP_grasp_subdomain_1"/>
</dbReference>
<dbReference type="Gene3D" id="3.30.1490.20">
    <property type="entry name" value="ATP-grasp fold, A domain"/>
    <property type="match status" value="1"/>
</dbReference>
<dbReference type="Pfam" id="PF01820">
    <property type="entry name" value="Dala_Dala_lig_N"/>
    <property type="match status" value="1"/>
</dbReference>
<dbReference type="HAMAP" id="MF_00047">
    <property type="entry name" value="Dala_Dala_lig"/>
    <property type="match status" value="1"/>
</dbReference>
<evidence type="ECO:0000256" key="15">
    <source>
        <dbReference type="ARBA" id="ARBA00023316"/>
    </source>
</evidence>
<evidence type="ECO:0000256" key="11">
    <source>
        <dbReference type="ARBA" id="ARBA00022842"/>
    </source>
</evidence>
<comment type="cofactor">
    <cofactor evidence="1">
        <name>Mn(2+)</name>
        <dbReference type="ChEBI" id="CHEBI:29035"/>
    </cofactor>
</comment>
<dbReference type="GO" id="GO:0005524">
    <property type="term" value="F:ATP binding"/>
    <property type="evidence" value="ECO:0007669"/>
    <property type="project" value="UniProtKB-UniRule"/>
</dbReference>
<evidence type="ECO:0000256" key="8">
    <source>
        <dbReference type="ARBA" id="ARBA00022723"/>
    </source>
</evidence>